<sequence>MVPRTPQSRSTKFGAASSCTKVLKPAKSQPSLMTAKLTAIGETSRRRPVRPRPGSAKERVLVKDAGFGVGRAPGGDTEPFPSFVDATPVGGASEYHCPRHCQHYICSHLAATWAKGSRRGAKYIVMECSDYEMCRLARRKRLGLRALRK</sequence>
<protein>
    <submittedName>
        <fullName evidence="1">Uncharacterized protein</fullName>
    </submittedName>
</protein>
<reference evidence="1" key="1">
    <citation type="journal article" date="2020" name="Stud. Mycol.">
        <title>101 Dothideomycetes genomes: a test case for predicting lifestyles and emergence of pathogens.</title>
        <authorList>
            <person name="Haridas S."/>
            <person name="Albert R."/>
            <person name="Binder M."/>
            <person name="Bloem J."/>
            <person name="Labutti K."/>
            <person name="Salamov A."/>
            <person name="Andreopoulos B."/>
            <person name="Baker S."/>
            <person name="Barry K."/>
            <person name="Bills G."/>
            <person name="Bluhm B."/>
            <person name="Cannon C."/>
            <person name="Castanera R."/>
            <person name="Culley D."/>
            <person name="Daum C."/>
            <person name="Ezra D."/>
            <person name="Gonzalez J."/>
            <person name="Henrissat B."/>
            <person name="Kuo A."/>
            <person name="Liang C."/>
            <person name="Lipzen A."/>
            <person name="Lutzoni F."/>
            <person name="Magnuson J."/>
            <person name="Mondo S."/>
            <person name="Nolan M."/>
            <person name="Ohm R."/>
            <person name="Pangilinan J."/>
            <person name="Park H.-J."/>
            <person name="Ramirez L."/>
            <person name="Alfaro M."/>
            <person name="Sun H."/>
            <person name="Tritt A."/>
            <person name="Yoshinaga Y."/>
            <person name="Zwiers L.-H."/>
            <person name="Turgeon B."/>
            <person name="Goodwin S."/>
            <person name="Spatafora J."/>
            <person name="Crous P."/>
            <person name="Grigoriev I."/>
        </authorList>
    </citation>
    <scope>NUCLEOTIDE SEQUENCE</scope>
    <source>
        <strain evidence="1">CBS 122367</strain>
    </source>
</reference>
<keyword evidence="2" id="KW-1185">Reference proteome</keyword>
<organism evidence="1 2">
    <name type="scientific">Lentithecium fluviatile CBS 122367</name>
    <dbReference type="NCBI Taxonomy" id="1168545"/>
    <lineage>
        <taxon>Eukaryota</taxon>
        <taxon>Fungi</taxon>
        <taxon>Dikarya</taxon>
        <taxon>Ascomycota</taxon>
        <taxon>Pezizomycotina</taxon>
        <taxon>Dothideomycetes</taxon>
        <taxon>Pleosporomycetidae</taxon>
        <taxon>Pleosporales</taxon>
        <taxon>Massarineae</taxon>
        <taxon>Lentitheciaceae</taxon>
        <taxon>Lentithecium</taxon>
    </lineage>
</organism>
<dbReference type="EMBL" id="MU005608">
    <property type="protein sequence ID" value="KAF2678890.1"/>
    <property type="molecule type" value="Genomic_DNA"/>
</dbReference>
<proteinExistence type="predicted"/>
<evidence type="ECO:0000313" key="2">
    <source>
        <dbReference type="Proteomes" id="UP000799291"/>
    </source>
</evidence>
<name>A0A6G1ILM5_9PLEO</name>
<gene>
    <name evidence="1" type="ORF">K458DRAFT_394540</name>
</gene>
<dbReference type="Proteomes" id="UP000799291">
    <property type="component" value="Unassembled WGS sequence"/>
</dbReference>
<dbReference type="AlphaFoldDB" id="A0A6G1ILM5"/>
<accession>A0A6G1ILM5</accession>
<evidence type="ECO:0000313" key="1">
    <source>
        <dbReference type="EMBL" id="KAF2678890.1"/>
    </source>
</evidence>